<keyword evidence="2" id="KW-1185">Reference proteome</keyword>
<accession>A0A8I3Q4T4</accession>
<dbReference type="AlphaFoldDB" id="A0A8I3Q4T4"/>
<sequence length="90" mass="10065">MEVNSCLTILPSDIFSRELGKQTTARGMRSEDCVAVAMVPAFTPISLEEIGSSITHQSYAMTCCSKHLLECSRRERFVCLCTTMFIFAVY</sequence>
<name>A0A8I3Q4T4_CANLF</name>
<reference evidence="1" key="2">
    <citation type="submission" date="2025-08" db="UniProtKB">
        <authorList>
            <consortium name="Ensembl"/>
        </authorList>
    </citation>
    <scope>IDENTIFICATION</scope>
    <source>
        <strain evidence="1">Boxer</strain>
    </source>
</reference>
<reference evidence="1" key="3">
    <citation type="submission" date="2025-09" db="UniProtKB">
        <authorList>
            <consortium name="Ensembl"/>
        </authorList>
    </citation>
    <scope>IDENTIFICATION</scope>
    <source>
        <strain evidence="1">Boxer</strain>
    </source>
</reference>
<organism evidence="1 2">
    <name type="scientific">Canis lupus familiaris</name>
    <name type="common">Dog</name>
    <name type="synonym">Canis familiaris</name>
    <dbReference type="NCBI Taxonomy" id="9615"/>
    <lineage>
        <taxon>Eukaryota</taxon>
        <taxon>Metazoa</taxon>
        <taxon>Chordata</taxon>
        <taxon>Craniata</taxon>
        <taxon>Vertebrata</taxon>
        <taxon>Euteleostomi</taxon>
        <taxon>Mammalia</taxon>
        <taxon>Eutheria</taxon>
        <taxon>Laurasiatheria</taxon>
        <taxon>Carnivora</taxon>
        <taxon>Caniformia</taxon>
        <taxon>Canidae</taxon>
        <taxon>Canis</taxon>
    </lineage>
</organism>
<dbReference type="GeneTree" id="ENSGT00900000143620"/>
<dbReference type="Ensembl" id="ENSCAFT00845051068.1">
    <property type="protein sequence ID" value="ENSCAFP00845040034.1"/>
    <property type="gene ID" value="ENSCAFG00845028903.1"/>
</dbReference>
<proteinExistence type="predicted"/>
<protein>
    <submittedName>
        <fullName evidence="1">Uncharacterized protein</fullName>
    </submittedName>
</protein>
<dbReference type="OrthoDB" id="10431086at2759"/>
<reference evidence="1" key="1">
    <citation type="submission" date="2020-03" db="EMBL/GenBank/DDBJ databases">
        <title>Long-read based genome assembly of a Labrador retriever dog.</title>
        <authorList>
            <person name="Eory L."/>
            <person name="Zhang W."/>
            <person name="Schoenebeck J."/>
        </authorList>
    </citation>
    <scope>NUCLEOTIDE SEQUENCE [LARGE SCALE GENOMIC DNA]</scope>
    <source>
        <strain evidence="1">Labrador retriever</strain>
    </source>
</reference>
<evidence type="ECO:0000313" key="2">
    <source>
        <dbReference type="Proteomes" id="UP000805418"/>
    </source>
</evidence>
<dbReference type="Proteomes" id="UP000805418">
    <property type="component" value="Chromosome 29"/>
</dbReference>
<evidence type="ECO:0000313" key="1">
    <source>
        <dbReference type="Ensembl" id="ENSCAFP00845040034.1"/>
    </source>
</evidence>